<evidence type="ECO:0000313" key="5">
    <source>
        <dbReference type="EMBL" id="MCM1991991.1"/>
    </source>
</evidence>
<dbReference type="EMBL" id="JAGSOJ010000004">
    <property type="protein sequence ID" value="MCM1991991.1"/>
    <property type="molecule type" value="Genomic_DNA"/>
</dbReference>
<dbReference type="PROSITE" id="PS51462">
    <property type="entry name" value="NUDIX"/>
    <property type="match status" value="1"/>
</dbReference>
<dbReference type="AlphaFoldDB" id="A0A9J6P5J6"/>
<protein>
    <submittedName>
        <fullName evidence="5">NUDIX hydrolase</fullName>
    </submittedName>
</protein>
<dbReference type="InterPro" id="IPR020084">
    <property type="entry name" value="NUDIX_hydrolase_CS"/>
</dbReference>
<sequence length="160" mass="18333">MGYIMDLRKYVGKRPILMPAAGAAIINENNEILLQRRTDNKCWGIPGGSMELGETFEETATREVMEETGLSVNRLELFNIFSGEDLHYIYPNGDEVYITTAVFLCNNYSGDLKRDEEETLELGFFKLNDLPLERDLNPPDRIIISKLKDYLLNQGDDFNE</sequence>
<dbReference type="Gene3D" id="3.90.79.10">
    <property type="entry name" value="Nucleoside Triphosphate Pyrophosphohydrolase"/>
    <property type="match status" value="1"/>
</dbReference>
<dbReference type="PRINTS" id="PR00502">
    <property type="entry name" value="NUDIXFAMILY"/>
</dbReference>
<proteinExistence type="inferred from homology"/>
<keyword evidence="2 3" id="KW-0378">Hydrolase</keyword>
<evidence type="ECO:0000256" key="1">
    <source>
        <dbReference type="ARBA" id="ARBA00001946"/>
    </source>
</evidence>
<reference evidence="5" key="2">
    <citation type="submission" date="2021-04" db="EMBL/GenBank/DDBJ databases">
        <authorList>
            <person name="Dong X."/>
        </authorList>
    </citation>
    <scope>NUCLEOTIDE SEQUENCE</scope>
    <source>
        <strain evidence="5">ZWT</strain>
    </source>
</reference>
<dbReference type="InterPro" id="IPR000086">
    <property type="entry name" value="NUDIX_hydrolase_dom"/>
</dbReference>
<dbReference type="CDD" id="cd04677">
    <property type="entry name" value="NUDIX_Hydrolase"/>
    <property type="match status" value="1"/>
</dbReference>
<dbReference type="InterPro" id="IPR020476">
    <property type="entry name" value="Nudix_hydrolase"/>
</dbReference>
<dbReference type="PANTHER" id="PTHR43046">
    <property type="entry name" value="GDP-MANNOSE MANNOSYL HYDROLASE"/>
    <property type="match status" value="1"/>
</dbReference>
<name>A0A9J6P5J6_9CLOT</name>
<dbReference type="GO" id="GO:0016787">
    <property type="term" value="F:hydrolase activity"/>
    <property type="evidence" value="ECO:0007669"/>
    <property type="project" value="UniProtKB-KW"/>
</dbReference>
<reference evidence="5" key="1">
    <citation type="journal article" date="2021" name="mSystems">
        <title>Bacteria and Archaea Synergistically Convert Glycine Betaine to Biogenic Methane in the Formosa Cold Seep of the South China Sea.</title>
        <authorList>
            <person name="Li L."/>
            <person name="Zhang W."/>
            <person name="Zhang S."/>
            <person name="Song L."/>
            <person name="Sun Q."/>
            <person name="Zhang H."/>
            <person name="Xiang H."/>
            <person name="Dong X."/>
        </authorList>
    </citation>
    <scope>NUCLEOTIDE SEQUENCE</scope>
    <source>
        <strain evidence="5">ZWT</strain>
    </source>
</reference>
<dbReference type="RefSeq" id="WP_250861122.1">
    <property type="nucleotide sequence ID" value="NZ_JAGSOJ010000004.1"/>
</dbReference>
<dbReference type="SUPFAM" id="SSF55811">
    <property type="entry name" value="Nudix"/>
    <property type="match status" value="1"/>
</dbReference>
<comment type="similarity">
    <text evidence="3">Belongs to the Nudix hydrolase family.</text>
</comment>
<feature type="domain" description="Nudix hydrolase" evidence="4">
    <location>
        <begin position="16"/>
        <end position="149"/>
    </location>
</feature>
<evidence type="ECO:0000313" key="6">
    <source>
        <dbReference type="Proteomes" id="UP001056429"/>
    </source>
</evidence>
<comment type="caution">
    <text evidence="5">The sequence shown here is derived from an EMBL/GenBank/DDBJ whole genome shotgun (WGS) entry which is preliminary data.</text>
</comment>
<dbReference type="PANTHER" id="PTHR43046:SF2">
    <property type="entry name" value="8-OXO-DGTP DIPHOSPHATASE-RELATED"/>
    <property type="match status" value="1"/>
</dbReference>
<accession>A0A9J6P5J6</accession>
<dbReference type="InterPro" id="IPR015797">
    <property type="entry name" value="NUDIX_hydrolase-like_dom_sf"/>
</dbReference>
<dbReference type="Pfam" id="PF00293">
    <property type="entry name" value="NUDIX"/>
    <property type="match status" value="1"/>
</dbReference>
<evidence type="ECO:0000259" key="4">
    <source>
        <dbReference type="PROSITE" id="PS51462"/>
    </source>
</evidence>
<dbReference type="Proteomes" id="UP001056429">
    <property type="component" value="Unassembled WGS sequence"/>
</dbReference>
<evidence type="ECO:0000256" key="2">
    <source>
        <dbReference type="ARBA" id="ARBA00022801"/>
    </source>
</evidence>
<keyword evidence="6" id="KW-1185">Reference proteome</keyword>
<gene>
    <name evidence="5" type="ORF">KDK92_19795</name>
</gene>
<organism evidence="5 6">
    <name type="scientific">Oceanirhabdus seepicola</name>
    <dbReference type="NCBI Taxonomy" id="2828781"/>
    <lineage>
        <taxon>Bacteria</taxon>
        <taxon>Bacillati</taxon>
        <taxon>Bacillota</taxon>
        <taxon>Clostridia</taxon>
        <taxon>Eubacteriales</taxon>
        <taxon>Clostridiaceae</taxon>
        <taxon>Oceanirhabdus</taxon>
    </lineage>
</organism>
<dbReference type="PROSITE" id="PS00893">
    <property type="entry name" value="NUDIX_BOX"/>
    <property type="match status" value="1"/>
</dbReference>
<comment type="cofactor">
    <cofactor evidence="1">
        <name>Mg(2+)</name>
        <dbReference type="ChEBI" id="CHEBI:18420"/>
    </cofactor>
</comment>
<evidence type="ECO:0000256" key="3">
    <source>
        <dbReference type="RuleBase" id="RU003476"/>
    </source>
</evidence>